<dbReference type="CTD" id="20236943"/>
<proteinExistence type="predicted"/>
<feature type="disulfide bond" evidence="6">
    <location>
        <begin position="143"/>
        <end position="170"/>
    </location>
</feature>
<feature type="domain" description="Sushi" evidence="7">
    <location>
        <begin position="56"/>
        <end position="114"/>
    </location>
</feature>
<dbReference type="PROSITE" id="PS50923">
    <property type="entry name" value="SUSHI"/>
    <property type="match status" value="9"/>
</dbReference>
<evidence type="ECO:0000313" key="8">
    <source>
        <dbReference type="EMBL" id="ESP04874.1"/>
    </source>
</evidence>
<dbReference type="InterPro" id="IPR000436">
    <property type="entry name" value="Sushi_SCR_CCP_dom"/>
</dbReference>
<dbReference type="SMART" id="SM00032">
    <property type="entry name" value="CCP"/>
    <property type="match status" value="9"/>
</dbReference>
<keyword evidence="5" id="KW-0325">Glycoprotein</keyword>
<feature type="domain" description="Sushi" evidence="7">
    <location>
        <begin position="231"/>
        <end position="288"/>
    </location>
</feature>
<dbReference type="GeneID" id="20236943"/>
<feature type="domain" description="Sushi" evidence="7">
    <location>
        <begin position="475"/>
        <end position="532"/>
    </location>
</feature>
<feature type="domain" description="Sushi" evidence="7">
    <location>
        <begin position="173"/>
        <end position="230"/>
    </location>
</feature>
<dbReference type="CDD" id="cd00033">
    <property type="entry name" value="CCP"/>
    <property type="match status" value="7"/>
</dbReference>
<evidence type="ECO:0000256" key="4">
    <source>
        <dbReference type="ARBA" id="ARBA00023157"/>
    </source>
</evidence>
<evidence type="ECO:0000256" key="3">
    <source>
        <dbReference type="ARBA" id="ARBA00022737"/>
    </source>
</evidence>
<reference evidence="8 9" key="1">
    <citation type="journal article" date="2013" name="Nature">
        <title>Insights into bilaterian evolution from three spiralian genomes.</title>
        <authorList>
            <person name="Simakov O."/>
            <person name="Marletaz F."/>
            <person name="Cho S.J."/>
            <person name="Edsinger-Gonzales E."/>
            <person name="Havlak P."/>
            <person name="Hellsten U."/>
            <person name="Kuo D.H."/>
            <person name="Larsson T."/>
            <person name="Lv J."/>
            <person name="Arendt D."/>
            <person name="Savage R."/>
            <person name="Osoegawa K."/>
            <person name="de Jong P."/>
            <person name="Grimwood J."/>
            <person name="Chapman J.A."/>
            <person name="Shapiro H."/>
            <person name="Aerts A."/>
            <person name="Otillar R.P."/>
            <person name="Terry A.Y."/>
            <person name="Boore J.L."/>
            <person name="Grigoriev I.V."/>
            <person name="Lindberg D.R."/>
            <person name="Seaver E.C."/>
            <person name="Weisblat D.A."/>
            <person name="Putnam N.H."/>
            <person name="Rokhsar D.S."/>
        </authorList>
    </citation>
    <scope>NUCLEOTIDE SEQUENCE [LARGE SCALE GENOMIC DNA]</scope>
</reference>
<feature type="domain" description="Sushi" evidence="7">
    <location>
        <begin position="544"/>
        <end position="605"/>
    </location>
</feature>
<accession>V4AL26</accession>
<dbReference type="HOGENOM" id="CLU_530583_0_0_1"/>
<feature type="disulfide bond" evidence="6">
    <location>
        <begin position="317"/>
        <end position="344"/>
    </location>
</feature>
<feature type="disulfide bond" evidence="6">
    <location>
        <begin position="375"/>
        <end position="402"/>
    </location>
</feature>
<dbReference type="Proteomes" id="UP000030746">
    <property type="component" value="Unassembled WGS sequence"/>
</dbReference>
<feature type="domain" description="Sushi" evidence="7">
    <location>
        <begin position="115"/>
        <end position="172"/>
    </location>
</feature>
<feature type="domain" description="Sushi" evidence="7">
    <location>
        <begin position="411"/>
        <end position="468"/>
    </location>
</feature>
<dbReference type="InterPro" id="IPR035976">
    <property type="entry name" value="Sushi/SCR/CCP_sf"/>
</dbReference>
<keyword evidence="4 6" id="KW-1015">Disulfide bond</keyword>
<keyword evidence="9" id="KW-1185">Reference proteome</keyword>
<dbReference type="RefSeq" id="XP_009044383.1">
    <property type="nucleotide sequence ID" value="XM_009046135.1"/>
</dbReference>
<evidence type="ECO:0000256" key="2">
    <source>
        <dbReference type="ARBA" id="ARBA00022729"/>
    </source>
</evidence>
<dbReference type="KEGG" id="lgi:LOTGIDRAFT_156115"/>
<name>V4AL26_LOTGI</name>
<dbReference type="PANTHER" id="PTHR46393">
    <property type="entry name" value="SUSHI DOMAIN-CONTAINING PROTEIN"/>
    <property type="match status" value="1"/>
</dbReference>
<organism evidence="8 9">
    <name type="scientific">Lottia gigantea</name>
    <name type="common">Giant owl limpet</name>
    <dbReference type="NCBI Taxonomy" id="225164"/>
    <lineage>
        <taxon>Eukaryota</taxon>
        <taxon>Metazoa</taxon>
        <taxon>Spiralia</taxon>
        <taxon>Lophotrochozoa</taxon>
        <taxon>Mollusca</taxon>
        <taxon>Gastropoda</taxon>
        <taxon>Patellogastropoda</taxon>
        <taxon>Lottioidea</taxon>
        <taxon>Lottiidae</taxon>
        <taxon>Lottia</taxon>
    </lineage>
</organism>
<evidence type="ECO:0000313" key="9">
    <source>
        <dbReference type="Proteomes" id="UP000030746"/>
    </source>
</evidence>
<dbReference type="PANTHER" id="PTHR46393:SF7">
    <property type="entry name" value="COMPLEMENT C2"/>
    <property type="match status" value="1"/>
</dbReference>
<feature type="disulfide bond" evidence="6">
    <location>
        <begin position="201"/>
        <end position="228"/>
    </location>
</feature>
<dbReference type="Gene3D" id="2.10.70.10">
    <property type="entry name" value="Complement Module, domain 1"/>
    <property type="match status" value="9"/>
</dbReference>
<dbReference type="AlphaFoldDB" id="V4AL26"/>
<comment type="caution">
    <text evidence="6">Lacks conserved residue(s) required for the propagation of feature annotation.</text>
</comment>
<sequence>MPQRQPPTTTPIETSPVKINPCSKCDDDSVCVPVDGGRDTICLSQVFPASAPQRTIQCPIIEDREAMVVDTSGYKIGSTGRLNCRHGYIGPTKTMNITCLSTGNWSQNTIDCEIISCGNPEADDTKTVQFTAVTFGSTAVYSCRPGFSGTGDRSSVCQENGSWRTPNLTCTLISCGDPEADDTKTVQFTAVTFGSTAVYSCRRGFSGTGDRSSVCQENGSWRTPNLTCTLMSCGDPEADDTKNVQFTAVTFGSTAMYFCRPGFSGTGDRSSVCQENGSWSTPNLTCTLISCGDPEADDTKTVQFTAVTFGSTAVYSCRRGFSGTGDRSSVCQENGSWRTPNLTCTLISCGDPEADNTKTVQFTAVTFGSTAMYSCRPGFNGTGDGSSLCKENGAWSTPSLTCTQQSFPPTVSCDNPVGDDTKTVEFNEVTVGSGAHYSCISGYTETGDGTSVCQESGSWSNPNLVCAQRQFPPPVSCDNPGGDDTQTIKFDDVTIGSRAHYSCISGYSETGDGTSVCQEDGSWSTNSLVCTPTTGFIDPGSSSEICPILDSTDTMDVNVNGYTVQSMAKLRCKEGYKNTMDTMDMVKTTCLSTGEWEPYRIECVLEI</sequence>
<evidence type="ECO:0000259" key="7">
    <source>
        <dbReference type="PROSITE" id="PS50923"/>
    </source>
</evidence>
<protein>
    <recommendedName>
        <fullName evidence="7">Sushi domain-containing protein</fullName>
    </recommendedName>
</protein>
<dbReference type="OMA" id="QNCENIC"/>
<gene>
    <name evidence="8" type="ORF">LOTGIDRAFT_156115</name>
</gene>
<evidence type="ECO:0000256" key="5">
    <source>
        <dbReference type="ARBA" id="ARBA00023180"/>
    </source>
</evidence>
<dbReference type="SUPFAM" id="SSF57535">
    <property type="entry name" value="Complement control module/SCR domain"/>
    <property type="match status" value="9"/>
</dbReference>
<feature type="disulfide bond" evidence="6">
    <location>
        <begin position="259"/>
        <end position="286"/>
    </location>
</feature>
<dbReference type="Pfam" id="PF00084">
    <property type="entry name" value="Sushi"/>
    <property type="match status" value="9"/>
</dbReference>
<dbReference type="STRING" id="225164.V4AL26"/>
<feature type="disulfide bond" evidence="6">
    <location>
        <begin position="503"/>
        <end position="530"/>
    </location>
</feature>
<keyword evidence="3" id="KW-0677">Repeat</keyword>
<dbReference type="EMBL" id="KB199651">
    <property type="protein sequence ID" value="ESP04874.1"/>
    <property type="molecule type" value="Genomic_DNA"/>
</dbReference>
<keyword evidence="2" id="KW-0732">Signal</keyword>
<evidence type="ECO:0000256" key="6">
    <source>
        <dbReference type="PROSITE-ProRule" id="PRU00302"/>
    </source>
</evidence>
<keyword evidence="1 6" id="KW-0768">Sushi</keyword>
<evidence type="ECO:0000256" key="1">
    <source>
        <dbReference type="ARBA" id="ARBA00022659"/>
    </source>
</evidence>
<dbReference type="OrthoDB" id="6159920at2759"/>
<feature type="domain" description="Sushi" evidence="7">
    <location>
        <begin position="347"/>
        <end position="404"/>
    </location>
</feature>
<feature type="disulfide bond" evidence="6">
    <location>
        <begin position="439"/>
        <end position="466"/>
    </location>
</feature>
<feature type="domain" description="Sushi" evidence="7">
    <location>
        <begin position="289"/>
        <end position="346"/>
    </location>
</feature>